<dbReference type="eggNOG" id="ENOG502SR04">
    <property type="taxonomic scope" value="Eukaryota"/>
</dbReference>
<name>S7RMN8_GLOTA</name>
<evidence type="ECO:0000313" key="2">
    <source>
        <dbReference type="Proteomes" id="UP000030669"/>
    </source>
</evidence>
<dbReference type="KEGG" id="gtr:GLOTRDRAFT_93291"/>
<dbReference type="RefSeq" id="XP_007865764.1">
    <property type="nucleotide sequence ID" value="XM_007867573.1"/>
</dbReference>
<dbReference type="InterPro" id="IPR032675">
    <property type="entry name" value="LRR_dom_sf"/>
</dbReference>
<gene>
    <name evidence="1" type="ORF">GLOTRDRAFT_93291</name>
</gene>
<keyword evidence="2" id="KW-1185">Reference proteome</keyword>
<dbReference type="GeneID" id="19309469"/>
<dbReference type="AlphaFoldDB" id="S7RMN8"/>
<accession>S7RMN8</accession>
<dbReference type="STRING" id="670483.S7RMN8"/>
<dbReference type="SUPFAM" id="SSF52047">
    <property type="entry name" value="RNI-like"/>
    <property type="match status" value="1"/>
</dbReference>
<dbReference type="OrthoDB" id="3543113at2759"/>
<organism evidence="1 2">
    <name type="scientific">Gloeophyllum trabeum (strain ATCC 11539 / FP-39264 / Madison 617)</name>
    <name type="common">Brown rot fungus</name>
    <dbReference type="NCBI Taxonomy" id="670483"/>
    <lineage>
        <taxon>Eukaryota</taxon>
        <taxon>Fungi</taxon>
        <taxon>Dikarya</taxon>
        <taxon>Basidiomycota</taxon>
        <taxon>Agaricomycotina</taxon>
        <taxon>Agaricomycetes</taxon>
        <taxon>Gloeophyllales</taxon>
        <taxon>Gloeophyllaceae</taxon>
        <taxon>Gloeophyllum</taxon>
    </lineage>
</organism>
<reference evidence="1 2" key="1">
    <citation type="journal article" date="2012" name="Science">
        <title>The Paleozoic origin of enzymatic lignin decomposition reconstructed from 31 fungal genomes.</title>
        <authorList>
            <person name="Floudas D."/>
            <person name="Binder M."/>
            <person name="Riley R."/>
            <person name="Barry K."/>
            <person name="Blanchette R.A."/>
            <person name="Henrissat B."/>
            <person name="Martinez A.T."/>
            <person name="Otillar R."/>
            <person name="Spatafora J.W."/>
            <person name="Yadav J.S."/>
            <person name="Aerts A."/>
            <person name="Benoit I."/>
            <person name="Boyd A."/>
            <person name="Carlson A."/>
            <person name="Copeland A."/>
            <person name="Coutinho P.M."/>
            <person name="de Vries R.P."/>
            <person name="Ferreira P."/>
            <person name="Findley K."/>
            <person name="Foster B."/>
            <person name="Gaskell J."/>
            <person name="Glotzer D."/>
            <person name="Gorecki P."/>
            <person name="Heitman J."/>
            <person name="Hesse C."/>
            <person name="Hori C."/>
            <person name="Igarashi K."/>
            <person name="Jurgens J.A."/>
            <person name="Kallen N."/>
            <person name="Kersten P."/>
            <person name="Kohler A."/>
            <person name="Kuees U."/>
            <person name="Kumar T.K.A."/>
            <person name="Kuo A."/>
            <person name="LaButti K."/>
            <person name="Larrondo L.F."/>
            <person name="Lindquist E."/>
            <person name="Ling A."/>
            <person name="Lombard V."/>
            <person name="Lucas S."/>
            <person name="Lundell T."/>
            <person name="Martin R."/>
            <person name="McLaughlin D.J."/>
            <person name="Morgenstern I."/>
            <person name="Morin E."/>
            <person name="Murat C."/>
            <person name="Nagy L.G."/>
            <person name="Nolan M."/>
            <person name="Ohm R.A."/>
            <person name="Patyshakuliyeva A."/>
            <person name="Rokas A."/>
            <person name="Ruiz-Duenas F.J."/>
            <person name="Sabat G."/>
            <person name="Salamov A."/>
            <person name="Samejima M."/>
            <person name="Schmutz J."/>
            <person name="Slot J.C."/>
            <person name="St John F."/>
            <person name="Stenlid J."/>
            <person name="Sun H."/>
            <person name="Sun S."/>
            <person name="Syed K."/>
            <person name="Tsang A."/>
            <person name="Wiebenga A."/>
            <person name="Young D."/>
            <person name="Pisabarro A."/>
            <person name="Eastwood D.C."/>
            <person name="Martin F."/>
            <person name="Cullen D."/>
            <person name="Grigoriev I.V."/>
            <person name="Hibbett D.S."/>
        </authorList>
    </citation>
    <scope>NUCLEOTIDE SEQUENCE [LARGE SCALE GENOMIC DNA]</scope>
    <source>
        <strain evidence="1 2">ATCC 11539</strain>
    </source>
</reference>
<protein>
    <recommendedName>
        <fullName evidence="3">F-box domain-containing protein</fullName>
    </recommendedName>
</protein>
<dbReference type="EMBL" id="KB469301">
    <property type="protein sequence ID" value="EPQ55720.1"/>
    <property type="molecule type" value="Genomic_DNA"/>
</dbReference>
<evidence type="ECO:0000313" key="1">
    <source>
        <dbReference type="EMBL" id="EPQ55720.1"/>
    </source>
</evidence>
<proteinExistence type="predicted"/>
<evidence type="ECO:0008006" key="3">
    <source>
        <dbReference type="Google" id="ProtNLM"/>
    </source>
</evidence>
<dbReference type="Proteomes" id="UP000030669">
    <property type="component" value="Unassembled WGS sequence"/>
</dbReference>
<sequence length="548" mass="60899">MHEALTIVELQSSIIDYILSDDAGGRSTVAALARTCKVLHGSAAKALWQDLPSLAPLLYCMPSDILGEKKAHDTVYLDFRRPIQTADYARASIYTSHVRSLHFQSSWKRCNSSPLPSISPEAFAALAANIPADCLLPNLRSLTWDPPYGEDGPAFLLIEKLLTRTLTSLTLRILTKAQAAAPPILQSIPQRCPWMRSLFIEYEGTDRAVSESVAQCISQLHRLQECEVYIPALSVSLNSLVKLPNLRSLTAWQCPTLPSHPRSRLPRPTLHCSPGTFPALQEIHVRTEHITACTTLARLISSKQIRSITFTYSEWAPASLLEDCTRAISSQCDSASLTSLSIAFDREAGTPYGISDAVVDETVLRPLLVFSSLEALELDPHCSFAIDDRLVEDLSTHWPRLRSLELIPKKPMANASRLTLQGLIPLVKNCPDLKTLCVPLEDFVMTPSLEPASTIFNEKVTSLAIMSTAVENLAAAILFLVYLFPNLRAIDNWAEDEDEESLGPWRTIETLVRDINSAFPKETQGHEGRFTQSQLRCLMRKWLKEFGL</sequence>
<dbReference type="OMA" id="STHHAHI"/>
<dbReference type="Gene3D" id="3.80.10.10">
    <property type="entry name" value="Ribonuclease Inhibitor"/>
    <property type="match status" value="1"/>
</dbReference>
<dbReference type="HOGENOM" id="CLU_021164_0_0_1"/>